<proteinExistence type="predicted"/>
<protein>
    <submittedName>
        <fullName evidence="1">17573_t:CDS:1</fullName>
    </submittedName>
</protein>
<name>A0ACA9SEU0_9GLOM</name>
<reference evidence="1" key="1">
    <citation type="submission" date="2021-06" db="EMBL/GenBank/DDBJ databases">
        <authorList>
            <person name="Kallberg Y."/>
            <person name="Tangrot J."/>
            <person name="Rosling A."/>
        </authorList>
    </citation>
    <scope>NUCLEOTIDE SEQUENCE</scope>
    <source>
        <strain evidence="1">MA461A</strain>
    </source>
</reference>
<comment type="caution">
    <text evidence="1">The sequence shown here is derived from an EMBL/GenBank/DDBJ whole genome shotgun (WGS) entry which is preliminary data.</text>
</comment>
<keyword evidence="2" id="KW-1185">Reference proteome</keyword>
<dbReference type="Proteomes" id="UP000789920">
    <property type="component" value="Unassembled WGS sequence"/>
</dbReference>
<feature type="non-terminal residue" evidence="1">
    <location>
        <position position="1"/>
    </location>
</feature>
<sequence length="56" mass="6196">GKKTIGYGHNCNADLQKYKQICASISCEQGEVILKKDLVEKEACITELPKININSD</sequence>
<dbReference type="EMBL" id="CAJVQC010113462">
    <property type="protein sequence ID" value="CAG8836021.1"/>
    <property type="molecule type" value="Genomic_DNA"/>
</dbReference>
<evidence type="ECO:0000313" key="2">
    <source>
        <dbReference type="Proteomes" id="UP000789920"/>
    </source>
</evidence>
<organism evidence="1 2">
    <name type="scientific">Racocetra persica</name>
    <dbReference type="NCBI Taxonomy" id="160502"/>
    <lineage>
        <taxon>Eukaryota</taxon>
        <taxon>Fungi</taxon>
        <taxon>Fungi incertae sedis</taxon>
        <taxon>Mucoromycota</taxon>
        <taxon>Glomeromycotina</taxon>
        <taxon>Glomeromycetes</taxon>
        <taxon>Diversisporales</taxon>
        <taxon>Gigasporaceae</taxon>
        <taxon>Racocetra</taxon>
    </lineage>
</organism>
<feature type="non-terminal residue" evidence="1">
    <location>
        <position position="56"/>
    </location>
</feature>
<accession>A0ACA9SEU0</accession>
<evidence type="ECO:0000313" key="1">
    <source>
        <dbReference type="EMBL" id="CAG8836021.1"/>
    </source>
</evidence>
<gene>
    <name evidence="1" type="ORF">RPERSI_LOCUS29771</name>
</gene>